<dbReference type="OrthoDB" id="1816991at2"/>
<evidence type="ECO:0000313" key="2">
    <source>
        <dbReference type="EMBL" id="EGC02252.1"/>
    </source>
</evidence>
<dbReference type="AlphaFoldDB" id="E9SEP2"/>
<keyword evidence="3" id="KW-1185">Reference proteome</keyword>
<dbReference type="PROSITE" id="PS50853">
    <property type="entry name" value="FN3"/>
    <property type="match status" value="1"/>
</dbReference>
<sequence length="292" mass="33937">MSFIYRKKAAFRKIAVLVMTLAVLFVMTDISGIKASALMSTKAAVPTWIEEKTFDSNYTHPYNSQIDTIILHWNKTKGASRYQVYIKGGKYKNWTRFCTTTRSNVTAKNLNRATAYQFRVRAVYSNNTYSAYSKVQNISTSRMNYDQAGWEAMCRIVYHEVGRINDDMWDNPIVYVADCVANRYVAAKYLNDPLWAPYYRNYGDIQSIIYRSGGFMSDRGLTNDGCNYGYVPNKVKQAVWGATYALPSYKGIKNDYTVFYWCNTSYYQSSYKIAYSFKIPWGYFSIWKEFWG</sequence>
<dbReference type="Proteomes" id="UP000004259">
    <property type="component" value="Unassembled WGS sequence"/>
</dbReference>
<organism evidence="2 3">
    <name type="scientific">Ruminococcus albus 8</name>
    <dbReference type="NCBI Taxonomy" id="246199"/>
    <lineage>
        <taxon>Bacteria</taxon>
        <taxon>Bacillati</taxon>
        <taxon>Bacillota</taxon>
        <taxon>Clostridia</taxon>
        <taxon>Eubacteriales</taxon>
        <taxon>Oscillospiraceae</taxon>
        <taxon>Ruminococcus</taxon>
    </lineage>
</organism>
<dbReference type="SUPFAM" id="SSF49265">
    <property type="entry name" value="Fibronectin type III"/>
    <property type="match status" value="1"/>
</dbReference>
<dbReference type="EMBL" id="ADKM02000100">
    <property type="protein sequence ID" value="EGC02252.1"/>
    <property type="molecule type" value="Genomic_DNA"/>
</dbReference>
<reference evidence="2 3" key="1">
    <citation type="submission" date="2011-02" db="EMBL/GenBank/DDBJ databases">
        <authorList>
            <person name="Nelson K.E."/>
            <person name="Sutton G."/>
            <person name="Torralba M."/>
            <person name="Durkin S."/>
            <person name="Harkins D."/>
            <person name="Montgomery R."/>
            <person name="Ziemer C."/>
            <person name="Klaassens E."/>
            <person name="Ocuiv P."/>
            <person name="Morrison M."/>
        </authorList>
    </citation>
    <scope>NUCLEOTIDE SEQUENCE [LARGE SCALE GENOMIC DNA]</scope>
    <source>
        <strain evidence="2 3">8</strain>
    </source>
</reference>
<dbReference type="InterPro" id="IPR003961">
    <property type="entry name" value="FN3_dom"/>
</dbReference>
<dbReference type="InterPro" id="IPR013783">
    <property type="entry name" value="Ig-like_fold"/>
</dbReference>
<comment type="caution">
    <text evidence="2">The sequence shown here is derived from an EMBL/GenBank/DDBJ whole genome shotgun (WGS) entry which is preliminary data.</text>
</comment>
<evidence type="ECO:0000313" key="3">
    <source>
        <dbReference type="Proteomes" id="UP000004259"/>
    </source>
</evidence>
<name>E9SEP2_RUMAL</name>
<dbReference type="eggNOG" id="ENOG5030HC6">
    <property type="taxonomic scope" value="Bacteria"/>
</dbReference>
<dbReference type="Gene3D" id="2.60.40.10">
    <property type="entry name" value="Immunoglobulins"/>
    <property type="match status" value="1"/>
</dbReference>
<dbReference type="CDD" id="cd00063">
    <property type="entry name" value="FN3"/>
    <property type="match status" value="1"/>
</dbReference>
<protein>
    <recommendedName>
        <fullName evidence="1">Fibronectin type-III domain-containing protein</fullName>
    </recommendedName>
</protein>
<gene>
    <name evidence="2" type="ORF">CUS_5801</name>
</gene>
<evidence type="ECO:0000259" key="1">
    <source>
        <dbReference type="PROSITE" id="PS50853"/>
    </source>
</evidence>
<dbReference type="RefSeq" id="WP_002851219.1">
    <property type="nucleotide sequence ID" value="NZ_ADKM02000100.1"/>
</dbReference>
<accession>E9SEP2</accession>
<feature type="domain" description="Fibronectin type-III" evidence="1">
    <location>
        <begin position="54"/>
        <end position="143"/>
    </location>
</feature>
<dbReference type="InterPro" id="IPR036116">
    <property type="entry name" value="FN3_sf"/>
</dbReference>
<proteinExistence type="predicted"/>